<keyword evidence="2" id="KW-1185">Reference proteome</keyword>
<evidence type="ECO:0000313" key="2">
    <source>
        <dbReference type="Proteomes" id="UP001500582"/>
    </source>
</evidence>
<gene>
    <name evidence="1" type="ORF">GCM10023149_37900</name>
</gene>
<evidence type="ECO:0000313" key="1">
    <source>
        <dbReference type="EMBL" id="GAA4331870.1"/>
    </source>
</evidence>
<comment type="caution">
    <text evidence="1">The sequence shown here is derived from an EMBL/GenBank/DDBJ whole genome shotgun (WGS) entry which is preliminary data.</text>
</comment>
<proteinExistence type="predicted"/>
<protein>
    <submittedName>
        <fullName evidence="1">Uncharacterized protein</fullName>
    </submittedName>
</protein>
<reference evidence="2" key="1">
    <citation type="journal article" date="2019" name="Int. J. Syst. Evol. Microbiol.">
        <title>The Global Catalogue of Microorganisms (GCM) 10K type strain sequencing project: providing services to taxonomists for standard genome sequencing and annotation.</title>
        <authorList>
            <consortium name="The Broad Institute Genomics Platform"/>
            <consortium name="The Broad Institute Genome Sequencing Center for Infectious Disease"/>
            <person name="Wu L."/>
            <person name="Ma J."/>
        </authorList>
    </citation>
    <scope>NUCLEOTIDE SEQUENCE [LARGE SCALE GENOMIC DNA]</scope>
    <source>
        <strain evidence="2">JCM 17705</strain>
    </source>
</reference>
<organism evidence="1 2">
    <name type="scientific">Mucilaginibacter gynuensis</name>
    <dbReference type="NCBI Taxonomy" id="1302236"/>
    <lineage>
        <taxon>Bacteria</taxon>
        <taxon>Pseudomonadati</taxon>
        <taxon>Bacteroidota</taxon>
        <taxon>Sphingobacteriia</taxon>
        <taxon>Sphingobacteriales</taxon>
        <taxon>Sphingobacteriaceae</taxon>
        <taxon>Mucilaginibacter</taxon>
    </lineage>
</organism>
<dbReference type="EMBL" id="BAABFT010000011">
    <property type="protein sequence ID" value="GAA4331870.1"/>
    <property type="molecule type" value="Genomic_DNA"/>
</dbReference>
<dbReference type="Proteomes" id="UP001500582">
    <property type="component" value="Unassembled WGS sequence"/>
</dbReference>
<accession>A0ABP8GYM3</accession>
<name>A0ABP8GYM3_9SPHI</name>
<sequence>MLTDNEFEQLLILEQELGITRMDLMRQRLLVNTGKVLVNAKKLLDLLDASGNTLGQIREKLNVLMQKISDSNEAGLLQEQTMIVFNSLLSEYIIAQRSTDKLIRQIIRLMMR</sequence>